<dbReference type="EMBL" id="JBHLYR010000013">
    <property type="protein sequence ID" value="MFB9991254.1"/>
    <property type="molecule type" value="Genomic_DNA"/>
</dbReference>
<evidence type="ECO:0000256" key="1">
    <source>
        <dbReference type="SAM" id="MobiDB-lite"/>
    </source>
</evidence>
<sequence length="212" mass="22577">MPTKSYGIYSTTPRTIAIKDDRDNGWVADVKWAFASGARPERKFELADVPTLKGAAAEGGQIKLEVTPRLDGEHLPSVYLPVTLRGNITIDDDGAVTCTTRVAFDALENAGLSVDTILNSSNCLECRVSDQPTLEEQIQTGLQDVDADPLLSVQEAADRLSASMGPGVTAELFVDGKKIATSNIPLGPDLDVDDDMPFPTDGGDDFGPRPTA</sequence>
<reference evidence="2 3" key="1">
    <citation type="submission" date="2024-09" db="EMBL/GenBank/DDBJ databases">
        <authorList>
            <person name="Sun Q."/>
            <person name="Mori K."/>
        </authorList>
    </citation>
    <scope>NUCLEOTIDE SEQUENCE [LARGE SCALE GENOMIC DNA]</scope>
    <source>
        <strain evidence="2 3">JCM 13503</strain>
    </source>
</reference>
<feature type="region of interest" description="Disordered" evidence="1">
    <location>
        <begin position="184"/>
        <end position="212"/>
    </location>
</feature>
<proteinExistence type="predicted"/>
<comment type="caution">
    <text evidence="2">The sequence shown here is derived from an EMBL/GenBank/DDBJ whole genome shotgun (WGS) entry which is preliminary data.</text>
</comment>
<evidence type="ECO:0000313" key="2">
    <source>
        <dbReference type="EMBL" id="MFB9991254.1"/>
    </source>
</evidence>
<organism evidence="2 3">
    <name type="scientific">Deinococcus oregonensis</name>
    <dbReference type="NCBI Taxonomy" id="1805970"/>
    <lineage>
        <taxon>Bacteria</taxon>
        <taxon>Thermotogati</taxon>
        <taxon>Deinococcota</taxon>
        <taxon>Deinococci</taxon>
        <taxon>Deinococcales</taxon>
        <taxon>Deinococcaceae</taxon>
        <taxon>Deinococcus</taxon>
    </lineage>
</organism>
<dbReference type="RefSeq" id="WP_380005998.1">
    <property type="nucleotide sequence ID" value="NZ_JBHLYR010000013.1"/>
</dbReference>
<dbReference type="Proteomes" id="UP001589733">
    <property type="component" value="Unassembled WGS sequence"/>
</dbReference>
<accession>A0ABV6AUS6</accession>
<evidence type="ECO:0000313" key="3">
    <source>
        <dbReference type="Proteomes" id="UP001589733"/>
    </source>
</evidence>
<name>A0ABV6AUS6_9DEIO</name>
<protein>
    <submittedName>
        <fullName evidence="2">Uncharacterized protein</fullName>
    </submittedName>
</protein>
<keyword evidence="3" id="KW-1185">Reference proteome</keyword>
<gene>
    <name evidence="2" type="ORF">ACFFLM_04575</name>
</gene>